<keyword evidence="7" id="KW-0282">Flagellum</keyword>
<keyword evidence="7" id="KW-0966">Cell projection</keyword>
<dbReference type="Pfam" id="PF01052">
    <property type="entry name" value="FliMN_C"/>
    <property type="match status" value="1"/>
</dbReference>
<evidence type="ECO:0000256" key="1">
    <source>
        <dbReference type="ARBA" id="ARBA00009226"/>
    </source>
</evidence>
<evidence type="ECO:0000259" key="5">
    <source>
        <dbReference type="Pfam" id="PF26294"/>
    </source>
</evidence>
<feature type="domain" description="SpaO FliM/N C-terminal related" evidence="6">
    <location>
        <begin position="442"/>
        <end position="499"/>
    </location>
</feature>
<dbReference type="EMBL" id="CP114058">
    <property type="protein sequence ID" value="WAT02669.1"/>
    <property type="molecule type" value="Genomic_DNA"/>
</dbReference>
<evidence type="ECO:0000256" key="3">
    <source>
        <dbReference type="ARBA" id="ARBA00023026"/>
    </source>
</evidence>
<feature type="domain" description="SpaO N-terminal" evidence="5">
    <location>
        <begin position="293"/>
        <end position="422"/>
    </location>
</feature>
<protein>
    <recommendedName>
        <fullName evidence="2">Surface presentation of antigens protein SpaO</fullName>
    </recommendedName>
</protein>
<proteinExistence type="inferred from homology"/>
<dbReference type="InterPro" id="IPR003283">
    <property type="entry name" value="T3SS_OMP_SpaO"/>
</dbReference>
<dbReference type="SUPFAM" id="SSF101801">
    <property type="entry name" value="Surface presentation of antigens (SPOA)"/>
    <property type="match status" value="1"/>
</dbReference>
<dbReference type="PANTHER" id="PTHR30034:SF5">
    <property type="entry name" value="SECRETION SYSTEM APPARATUS PROTEIN SSAQ"/>
    <property type="match status" value="1"/>
</dbReference>
<organism evidence="7 8">
    <name type="scientific">Rouxiella chamberiensis</name>
    <dbReference type="NCBI Taxonomy" id="1513468"/>
    <lineage>
        <taxon>Bacteria</taxon>
        <taxon>Pseudomonadati</taxon>
        <taxon>Pseudomonadota</taxon>
        <taxon>Gammaproteobacteria</taxon>
        <taxon>Enterobacterales</taxon>
        <taxon>Yersiniaceae</taxon>
        <taxon>Rouxiella</taxon>
    </lineage>
</organism>
<evidence type="ECO:0000259" key="4">
    <source>
        <dbReference type="Pfam" id="PF01052"/>
    </source>
</evidence>
<feature type="domain" description="Flagellar motor switch protein FliN-like C-terminal" evidence="4">
    <location>
        <begin position="520"/>
        <end position="588"/>
    </location>
</feature>
<comment type="similarity">
    <text evidence="1">Belongs to the FliN/MopA/SpaO family.</text>
</comment>
<keyword evidence="3" id="KW-0843">Virulence</keyword>
<dbReference type="PRINTS" id="PR01339">
    <property type="entry name" value="TYPE3OMOPROT"/>
</dbReference>
<gene>
    <name evidence="7" type="ORF">O1V66_09085</name>
</gene>
<dbReference type="Gene3D" id="2.30.330.10">
    <property type="entry name" value="SpoA-like"/>
    <property type="match status" value="1"/>
</dbReference>
<dbReference type="Pfam" id="PF26304">
    <property type="entry name" value="FliMN_C_rel"/>
    <property type="match status" value="1"/>
</dbReference>
<dbReference type="Pfam" id="PF26294">
    <property type="entry name" value="SpaO_N"/>
    <property type="match status" value="1"/>
</dbReference>
<evidence type="ECO:0000256" key="2">
    <source>
        <dbReference type="ARBA" id="ARBA00021925"/>
    </source>
</evidence>
<reference evidence="7" key="1">
    <citation type="submission" date="2022-12" db="EMBL/GenBank/DDBJ databases">
        <title>Complete genome sequence of an Australian strain of Rouxiella badensis DAR84756 and resolution of the R. badensis DSM100043 and R. chamberiensis DSM28324 genomes.</title>
        <authorList>
            <person name="Paul S."/>
            <person name="Anderson P.J."/>
            <person name="Maynard G."/>
            <person name="Dyall-Smith M."/>
            <person name="Kudinha T."/>
        </authorList>
    </citation>
    <scope>NUCLEOTIDE SEQUENCE</scope>
    <source>
        <strain evidence="7">DSM 28324</strain>
    </source>
</reference>
<evidence type="ECO:0000259" key="6">
    <source>
        <dbReference type="Pfam" id="PF26304"/>
    </source>
</evidence>
<evidence type="ECO:0000313" key="7">
    <source>
        <dbReference type="EMBL" id="WAT02669.1"/>
    </source>
</evidence>
<dbReference type="RefSeq" id="WP_269128272.1">
    <property type="nucleotide sequence ID" value="NZ_CP114058.1"/>
</dbReference>
<dbReference type="InterPro" id="IPR001543">
    <property type="entry name" value="FliN-like_C"/>
</dbReference>
<dbReference type="Proteomes" id="UP001164712">
    <property type="component" value="Chromosome"/>
</dbReference>
<dbReference type="InterPro" id="IPR058805">
    <property type="entry name" value="SpaO_FliMN_C_rel"/>
</dbReference>
<accession>A0ABY7HTC8</accession>
<evidence type="ECO:0000313" key="8">
    <source>
        <dbReference type="Proteomes" id="UP001164712"/>
    </source>
</evidence>
<keyword evidence="7" id="KW-0969">Cilium</keyword>
<dbReference type="InterPro" id="IPR058804">
    <property type="entry name" value="SpaO_N"/>
</dbReference>
<sequence length="596" mass="67590">MIKKNKLKRVSGEAWLTVLPLNFFSNFESHYNKNFFINEHQGSIHHDKDNVMVKNRGTANTNDISLLSKRLNLKECKTLSLLAPEINSKERVAHESQPKNTHNKVIESKKNITHEVFQESAGSFGNEEIPLTLEKKAILTCNETLSSCNEYNDVERSKDSQQILYPKSALPGVSFLHNGSLLDNTSDRKDDNVKSQLQPGKTLYKNAALNNPLEFTRAAVIYQFQNLPRGSQVIISHAYTGDLSLVPSTDYVQQLLNLKRSQLITSFKWSSNSEDWASDNDCRDDEPMISKVLRNMDSHAINERLVAEYWFSLGRNIEASLPSQDGLPVELFSDSGWQGIIDLYQWYYSFFPSECNLKRETWSDQQLIELISNCFKPLNMPYSEYESNKIIKVRRLSKVSDMSKALLSIDTLQGRVWITKFSKLQPLMKRKIIPAELIYSISIAVQFLLGTSRLSINALAKMQVMDALLIASPENSILVNGVKVGCYLKRGQGMVLDKNAINELTQFKDDLSRKAKNNTNVDDLPISLDFVLQHNTVTIAELENFFSGQVFPCDINTHKNIIIQANGLPLARGELIWMDDRPAILIKSLEACNADK</sequence>
<dbReference type="PANTHER" id="PTHR30034">
    <property type="entry name" value="FLAGELLAR MOTOR SWITCH PROTEIN FLIM"/>
    <property type="match status" value="1"/>
</dbReference>
<name>A0ABY7HTC8_9GAMM</name>
<keyword evidence="8" id="KW-1185">Reference proteome</keyword>
<dbReference type="InterPro" id="IPR036429">
    <property type="entry name" value="SpoA-like_sf"/>
</dbReference>